<comment type="caution">
    <text evidence="2">The sequence shown here is derived from an EMBL/GenBank/DDBJ whole genome shotgun (WGS) entry which is preliminary data.</text>
</comment>
<feature type="region of interest" description="Disordered" evidence="1">
    <location>
        <begin position="42"/>
        <end position="80"/>
    </location>
</feature>
<keyword evidence="3" id="KW-1185">Reference proteome</keyword>
<evidence type="ECO:0000313" key="2">
    <source>
        <dbReference type="EMBL" id="EER60187.1"/>
    </source>
</evidence>
<accession>C5T5S6</accession>
<dbReference type="EMBL" id="ACQT01000070">
    <property type="protein sequence ID" value="EER60187.1"/>
    <property type="molecule type" value="Genomic_DNA"/>
</dbReference>
<proteinExistence type="predicted"/>
<gene>
    <name evidence="2" type="ORF">AcdelDRAFT_2256</name>
</gene>
<reference evidence="2 3" key="1">
    <citation type="submission" date="2009-05" db="EMBL/GenBank/DDBJ databases">
        <title>The draft genome of Acidovorax delafieldii 2AN.</title>
        <authorList>
            <consortium name="US DOE Joint Genome Institute (JGI-PGF)"/>
            <person name="Lucas S."/>
            <person name="Copeland A."/>
            <person name="Lapidus A."/>
            <person name="Glavina del Rio T."/>
            <person name="Tice H."/>
            <person name="Bruce D."/>
            <person name="Goodwin L."/>
            <person name="Pitluck S."/>
            <person name="Larimer F."/>
            <person name="Land M.L."/>
            <person name="Hauser L."/>
            <person name="Shelobolina E.S."/>
            <person name="Picardal F."/>
            <person name="Roden E."/>
            <person name="Emerson D."/>
        </authorList>
    </citation>
    <scope>NUCLEOTIDE SEQUENCE [LARGE SCALE GENOMIC DNA]</scope>
    <source>
        <strain evidence="2 3">2AN</strain>
    </source>
</reference>
<organism evidence="2 3">
    <name type="scientific">Acidovorax delafieldii 2AN</name>
    <dbReference type="NCBI Taxonomy" id="573060"/>
    <lineage>
        <taxon>Bacteria</taxon>
        <taxon>Pseudomonadati</taxon>
        <taxon>Pseudomonadota</taxon>
        <taxon>Betaproteobacteria</taxon>
        <taxon>Burkholderiales</taxon>
        <taxon>Comamonadaceae</taxon>
        <taxon>Acidovorax</taxon>
    </lineage>
</organism>
<name>C5T5S6_ACIDE</name>
<sequence>MKKKQTGGTIIGFILGVLVGLGGALAVAVYVTKVPVPFLNKGGARSADQDAAEAQKNKNWDPNALLQGKNPARPAAPAAS</sequence>
<dbReference type="AlphaFoldDB" id="C5T5S6"/>
<dbReference type="Proteomes" id="UP000003856">
    <property type="component" value="Unassembled WGS sequence"/>
</dbReference>
<evidence type="ECO:0000256" key="1">
    <source>
        <dbReference type="SAM" id="MobiDB-lite"/>
    </source>
</evidence>
<protein>
    <submittedName>
        <fullName evidence="2">Sporulation domain protein</fullName>
    </submittedName>
</protein>
<feature type="non-terminal residue" evidence="2">
    <location>
        <position position="80"/>
    </location>
</feature>
<evidence type="ECO:0000313" key="3">
    <source>
        <dbReference type="Proteomes" id="UP000003856"/>
    </source>
</evidence>